<reference evidence="2 3" key="1">
    <citation type="submission" date="2018-08" db="EMBL/GenBank/DDBJ databases">
        <title>Meiothermus cateniformans JCM 15151 genome sequencing project.</title>
        <authorList>
            <person name="Da Costa M.S."/>
            <person name="Albuquerque L."/>
            <person name="Raposo P."/>
            <person name="Froufe H.J.C."/>
            <person name="Barroso C.S."/>
            <person name="Egas C."/>
        </authorList>
    </citation>
    <scope>NUCLEOTIDE SEQUENCE [LARGE SCALE GENOMIC DNA]</scope>
    <source>
        <strain evidence="2 3">JCM 15151</strain>
    </source>
</reference>
<proteinExistence type="predicted"/>
<evidence type="ECO:0000313" key="3">
    <source>
        <dbReference type="Proteomes" id="UP000266089"/>
    </source>
</evidence>
<dbReference type="SUPFAM" id="SSF48452">
    <property type="entry name" value="TPR-like"/>
    <property type="match status" value="1"/>
</dbReference>
<comment type="caution">
    <text evidence="2">The sequence shown here is derived from an EMBL/GenBank/DDBJ whole genome shotgun (WGS) entry which is preliminary data.</text>
</comment>
<dbReference type="PROSITE" id="PS50005">
    <property type="entry name" value="TPR"/>
    <property type="match status" value="1"/>
</dbReference>
<dbReference type="Proteomes" id="UP000266089">
    <property type="component" value="Unassembled WGS sequence"/>
</dbReference>
<dbReference type="EMBL" id="QWKX01000076">
    <property type="protein sequence ID" value="RIH75186.1"/>
    <property type="molecule type" value="Genomic_DNA"/>
</dbReference>
<dbReference type="SMART" id="SM00028">
    <property type="entry name" value="TPR"/>
    <property type="match status" value="2"/>
</dbReference>
<dbReference type="OrthoDB" id="23704at2"/>
<dbReference type="AlphaFoldDB" id="A0A399DSW7"/>
<dbReference type="InterPro" id="IPR011990">
    <property type="entry name" value="TPR-like_helical_dom_sf"/>
</dbReference>
<organism evidence="2 3">
    <name type="scientific">Meiothermus taiwanensis</name>
    <dbReference type="NCBI Taxonomy" id="172827"/>
    <lineage>
        <taxon>Bacteria</taxon>
        <taxon>Thermotogati</taxon>
        <taxon>Deinococcota</taxon>
        <taxon>Deinococci</taxon>
        <taxon>Thermales</taxon>
        <taxon>Thermaceae</taxon>
        <taxon>Meiothermus</taxon>
    </lineage>
</organism>
<dbReference type="InterPro" id="IPR019734">
    <property type="entry name" value="TPR_rpt"/>
</dbReference>
<keyword evidence="1" id="KW-0802">TPR repeat</keyword>
<sequence>MPYRVPKSRLLPPRTAREVERLRLLERLRQGFAKSPVLVLAAGAGYGKSTLLSSLPALWLTLGEDCADPVVLGWHLVEVYRPRLGNGLDGVVGALERGAWAVASELLLERLANQPGHTLVLDEAQRVASREAVAFLRTLTQVPGLHLALLTRRAAPWEVLGQVLDESELAFDPAEALQLGQAIAPELNAFEVEQAHSLVRGWPLGLRLLLRAMQRGAKPEEAFYAHPDPAGLLAYLMPALPEKILHLAARASVLGEVGPEEAAWVGKLETLQPYAPDLLLEHVGGRIRFHPLVRAALMSLLEPSEVRGLLTKAADLALERGEEIQAAVYLLEAGRLGHAADLLQRQGQAWLARGLTYTVLALLERLPEAMRATRPDLRYLHGEALRQAGRYSEAEAAYQQALRAGVDQALLGLSRLYLDTVEPAKAQGYLLAARVRFPLEVERLWAENLLNAGRVEEARALGLEGPRVWLRSGQPQRALAELRRLQGDATARAPQNHREGTLLLALLEAIAGDAMVAEQAAHRGRREGETLGSPFVVALAEARLGHALLAQNRWAEAGEAYRRALSLSQGGPARLRVEPLGGLAALGEARAFEEMVRQAREAGDAWVEAFMTLVAAQAHLRRGLSFNLPALPGLQDPFLRALAASHPWTADPEGMLVRYPFLSQPTLFAPPLHRSRRLLWEAGKLDVAYHPGVSVEIRARGPFQVWVNHQEVRFKREKTRTLLALLLVRDWSKEALMEALEVSDGEFRVLWSELLGTLEPGRPPRAPGYFLRPYALCRVPELRVDLWEASPSKEWPFEGLDHPLLERYRAAWLQDVLRACRQSDAPEEWLFGLRLDPLDEDLLARLEHTELAALARRIHQEALEELELGS</sequence>
<dbReference type="Gene3D" id="1.25.40.10">
    <property type="entry name" value="Tetratricopeptide repeat domain"/>
    <property type="match status" value="1"/>
</dbReference>
<dbReference type="RefSeq" id="WP_119361769.1">
    <property type="nucleotide sequence ID" value="NZ_JBHSXZ010000021.1"/>
</dbReference>
<name>A0A399DSW7_9DEIN</name>
<feature type="repeat" description="TPR" evidence="1">
    <location>
        <begin position="538"/>
        <end position="571"/>
    </location>
</feature>
<protein>
    <submittedName>
        <fullName evidence="2">Uncharacterized protein</fullName>
    </submittedName>
</protein>
<evidence type="ECO:0000256" key="1">
    <source>
        <dbReference type="PROSITE-ProRule" id="PRU00339"/>
    </source>
</evidence>
<evidence type="ECO:0000313" key="2">
    <source>
        <dbReference type="EMBL" id="RIH75186.1"/>
    </source>
</evidence>
<gene>
    <name evidence="2" type="ORF">Mcate_02355</name>
</gene>
<accession>A0A399DSW7</accession>